<dbReference type="InterPro" id="IPR017441">
    <property type="entry name" value="Protein_kinase_ATP_BS"/>
</dbReference>
<feature type="domain" description="FHA" evidence="9">
    <location>
        <begin position="90"/>
        <end position="143"/>
    </location>
</feature>
<dbReference type="InterPro" id="IPR000253">
    <property type="entry name" value="FHA_dom"/>
</dbReference>
<dbReference type="CDD" id="cd00180">
    <property type="entry name" value="PKc"/>
    <property type="match status" value="1"/>
</dbReference>
<keyword evidence="5 7" id="KW-0067">ATP-binding</keyword>
<accession>A0ABR3JMV3</accession>
<feature type="domain" description="Protein kinase" evidence="10">
    <location>
        <begin position="196"/>
        <end position="452"/>
    </location>
</feature>
<dbReference type="InterPro" id="IPR000719">
    <property type="entry name" value="Prot_kinase_dom"/>
</dbReference>
<evidence type="ECO:0000313" key="12">
    <source>
        <dbReference type="Proteomes" id="UP001556367"/>
    </source>
</evidence>
<evidence type="ECO:0000259" key="10">
    <source>
        <dbReference type="PROSITE" id="PS50011"/>
    </source>
</evidence>
<reference evidence="12" key="1">
    <citation type="submission" date="2024-06" db="EMBL/GenBank/DDBJ databases">
        <title>Multi-omics analyses provide insights into the biosynthesis of the anticancer antibiotic pleurotin in Hohenbuehelia grisea.</title>
        <authorList>
            <person name="Weaver J.A."/>
            <person name="Alberti F."/>
        </authorList>
    </citation>
    <scope>NUCLEOTIDE SEQUENCE [LARGE SCALE GENOMIC DNA]</scope>
    <source>
        <strain evidence="12">T-177</strain>
    </source>
</reference>
<evidence type="ECO:0000256" key="2">
    <source>
        <dbReference type="ARBA" id="ARBA00022679"/>
    </source>
</evidence>
<feature type="compositionally biased region" description="Polar residues" evidence="8">
    <location>
        <begin position="52"/>
        <end position="61"/>
    </location>
</feature>
<dbReference type="SUPFAM" id="SSF49879">
    <property type="entry name" value="SMAD/FHA domain"/>
    <property type="match status" value="1"/>
</dbReference>
<evidence type="ECO:0000256" key="8">
    <source>
        <dbReference type="SAM" id="MobiDB-lite"/>
    </source>
</evidence>
<dbReference type="InterPro" id="IPR008271">
    <property type="entry name" value="Ser/Thr_kinase_AS"/>
</dbReference>
<name>A0ABR3JMV3_9AGAR</name>
<feature type="compositionally biased region" description="Polar residues" evidence="8">
    <location>
        <begin position="23"/>
        <end position="45"/>
    </location>
</feature>
<keyword evidence="3 7" id="KW-0547">Nucleotide-binding</keyword>
<organism evidence="11 12">
    <name type="scientific">Hohenbuehelia grisea</name>
    <dbReference type="NCBI Taxonomy" id="104357"/>
    <lineage>
        <taxon>Eukaryota</taxon>
        <taxon>Fungi</taxon>
        <taxon>Dikarya</taxon>
        <taxon>Basidiomycota</taxon>
        <taxon>Agaricomycotina</taxon>
        <taxon>Agaricomycetes</taxon>
        <taxon>Agaricomycetidae</taxon>
        <taxon>Agaricales</taxon>
        <taxon>Pleurotineae</taxon>
        <taxon>Pleurotaceae</taxon>
        <taxon>Hohenbuehelia</taxon>
    </lineage>
</organism>
<keyword evidence="4" id="KW-0418">Kinase</keyword>
<dbReference type="PROSITE" id="PS50006">
    <property type="entry name" value="FHA_DOMAIN"/>
    <property type="match status" value="1"/>
</dbReference>
<comment type="similarity">
    <text evidence="6">Belongs to the protein kinase superfamily. Ser/Thr protein kinase family. GCN2 subfamily.</text>
</comment>
<gene>
    <name evidence="11" type="ORF">HGRIS_003155</name>
</gene>
<evidence type="ECO:0000256" key="7">
    <source>
        <dbReference type="PROSITE-ProRule" id="PRU10141"/>
    </source>
</evidence>
<evidence type="ECO:0000313" key="11">
    <source>
        <dbReference type="EMBL" id="KAL0957057.1"/>
    </source>
</evidence>
<dbReference type="SMART" id="SM00220">
    <property type="entry name" value="S_TKc"/>
    <property type="match status" value="1"/>
</dbReference>
<dbReference type="InterPro" id="IPR008984">
    <property type="entry name" value="SMAD_FHA_dom_sf"/>
</dbReference>
<dbReference type="Gene3D" id="1.10.510.10">
    <property type="entry name" value="Transferase(Phosphotransferase) domain 1"/>
    <property type="match status" value="1"/>
</dbReference>
<evidence type="ECO:0000256" key="1">
    <source>
        <dbReference type="ARBA" id="ARBA00005575"/>
    </source>
</evidence>
<feature type="compositionally biased region" description="Polar residues" evidence="8">
    <location>
        <begin position="535"/>
        <end position="546"/>
    </location>
</feature>
<keyword evidence="2" id="KW-0808">Transferase</keyword>
<evidence type="ECO:0000256" key="4">
    <source>
        <dbReference type="ARBA" id="ARBA00022777"/>
    </source>
</evidence>
<feature type="region of interest" description="Disordered" evidence="8">
    <location>
        <begin position="535"/>
        <end position="676"/>
    </location>
</feature>
<dbReference type="PROSITE" id="PS00108">
    <property type="entry name" value="PROTEIN_KINASE_ST"/>
    <property type="match status" value="1"/>
</dbReference>
<dbReference type="Proteomes" id="UP001556367">
    <property type="component" value="Unassembled WGS sequence"/>
</dbReference>
<sequence>MNDSLDSLYLSSQFANSLSFGARQMSSQNCRGEDTSAQPQASQETPELVPTQPATQPSASQDPMDGLWGILHPLSGVLPRIEFQQVHESHTIGKAETNSIRVVSDRIGKNHCAIQWNGRFGDQANATIKVLTDRGTYIDNEKINKYEHRILRHGRSVLSFGHCQPPANKARSSDDHRYMFMFSPHVRQATQLFQKYDLLHELGNGTFGTVWKALHITGNRFYAIKLANRTGRNNDESRAQQELAAMRRVPPHQNVCSLVEYLMDDNDTLSIVMEWCNRGDLENFCFRDGGGRGLRESQVKDFTRQLLSGLSHIHSAGIVHRDLKPANILIHGVSNESLTLKIADFGLSKVAQASGLQTKCGTPAFMAPEIRMMSYQSKYTASVDIFSLGMVVVFMFCPGRNLFEPEDLSCSTMNTEVYQCIPWEARWFIRDTVAAEPARRMPLEGLGLGSWFDEDTPPSSRPEWMNKPLPPGSFPSMGSSIPGFGATPGKVSLADSTARHASVARPDSDAYGTPQTGTAVNSAFLDGVDMATTANTSVVSGPSGKTQPLKRGRSQLSASFSSTGSLDGGLEPLPVPTRRGGPSNRDMAPPLPRASRTKRPAPKKLRKEEEGTTADSEEENPEMSPTGPATGRGLERSRSRGGARASDVETGVETASAAATQPQPSIRRTPQKNHHN</sequence>
<feature type="compositionally biased region" description="Polar residues" evidence="8">
    <location>
        <begin position="657"/>
        <end position="668"/>
    </location>
</feature>
<dbReference type="PROSITE" id="PS50011">
    <property type="entry name" value="PROTEIN_KINASE_DOM"/>
    <property type="match status" value="1"/>
</dbReference>
<comment type="similarity">
    <text evidence="1">Belongs to the protein kinase superfamily. CAMK Ser/Thr protein kinase family. CHEK2 subfamily.</text>
</comment>
<feature type="binding site" evidence="7">
    <location>
        <position position="225"/>
    </location>
    <ligand>
        <name>ATP</name>
        <dbReference type="ChEBI" id="CHEBI:30616"/>
    </ligand>
</feature>
<dbReference type="PANTHER" id="PTHR11042:SF190">
    <property type="entry name" value="MITOSIS INHIBITOR PROTEIN KINASE MIK1"/>
    <property type="match status" value="1"/>
</dbReference>
<protein>
    <submittedName>
        <fullName evidence="11">Uncharacterized protein</fullName>
    </submittedName>
</protein>
<dbReference type="Pfam" id="PF00069">
    <property type="entry name" value="Pkinase"/>
    <property type="match status" value="1"/>
</dbReference>
<feature type="compositionally biased region" description="Acidic residues" evidence="8">
    <location>
        <begin position="611"/>
        <end position="621"/>
    </location>
</feature>
<dbReference type="Gene3D" id="2.60.200.20">
    <property type="match status" value="1"/>
</dbReference>
<comment type="caution">
    <text evidence="11">The sequence shown here is derived from an EMBL/GenBank/DDBJ whole genome shotgun (WGS) entry which is preliminary data.</text>
</comment>
<evidence type="ECO:0000256" key="5">
    <source>
        <dbReference type="ARBA" id="ARBA00022840"/>
    </source>
</evidence>
<dbReference type="EMBL" id="JASNQZ010000006">
    <property type="protein sequence ID" value="KAL0957057.1"/>
    <property type="molecule type" value="Genomic_DNA"/>
</dbReference>
<dbReference type="PROSITE" id="PS00107">
    <property type="entry name" value="PROTEIN_KINASE_ATP"/>
    <property type="match status" value="1"/>
</dbReference>
<evidence type="ECO:0000256" key="6">
    <source>
        <dbReference type="ARBA" id="ARBA00037982"/>
    </source>
</evidence>
<keyword evidence="12" id="KW-1185">Reference proteome</keyword>
<evidence type="ECO:0000259" key="9">
    <source>
        <dbReference type="PROSITE" id="PS50006"/>
    </source>
</evidence>
<dbReference type="InterPro" id="IPR011009">
    <property type="entry name" value="Kinase-like_dom_sf"/>
</dbReference>
<dbReference type="SUPFAM" id="SSF56112">
    <property type="entry name" value="Protein kinase-like (PK-like)"/>
    <property type="match status" value="1"/>
</dbReference>
<feature type="region of interest" description="Disordered" evidence="8">
    <location>
        <begin position="23"/>
        <end position="66"/>
    </location>
</feature>
<dbReference type="InterPro" id="IPR050339">
    <property type="entry name" value="CC_SR_Kinase"/>
</dbReference>
<feature type="compositionally biased region" description="Polar residues" evidence="8">
    <location>
        <begin position="554"/>
        <end position="565"/>
    </location>
</feature>
<evidence type="ECO:0000256" key="3">
    <source>
        <dbReference type="ARBA" id="ARBA00022741"/>
    </source>
</evidence>
<feature type="compositionally biased region" description="Basic residues" evidence="8">
    <location>
        <begin position="595"/>
        <end position="605"/>
    </location>
</feature>
<proteinExistence type="inferred from homology"/>
<dbReference type="PANTHER" id="PTHR11042">
    <property type="entry name" value="EUKARYOTIC TRANSLATION INITIATION FACTOR 2-ALPHA KINASE EIF2-ALPHA KINASE -RELATED"/>
    <property type="match status" value="1"/>
</dbReference>
<dbReference type="Pfam" id="PF00498">
    <property type="entry name" value="FHA"/>
    <property type="match status" value="1"/>
</dbReference>